<dbReference type="InterPro" id="IPR047057">
    <property type="entry name" value="MerR_fam"/>
</dbReference>
<dbReference type="PATRIC" id="fig|1423734.3.peg.3275"/>
<dbReference type="Gene3D" id="1.10.1660.10">
    <property type="match status" value="1"/>
</dbReference>
<proteinExistence type="predicted"/>
<reference evidence="3 4" key="1">
    <citation type="journal article" date="2015" name="Genome Announc.">
        <title>Expanding the biotechnology potential of lactobacilli through comparative genomics of 213 strains and associated genera.</title>
        <authorList>
            <person name="Sun Z."/>
            <person name="Harris H.M."/>
            <person name="McCann A."/>
            <person name="Guo C."/>
            <person name="Argimon S."/>
            <person name="Zhang W."/>
            <person name="Yang X."/>
            <person name="Jeffery I.B."/>
            <person name="Cooney J.C."/>
            <person name="Kagawa T.F."/>
            <person name="Liu W."/>
            <person name="Song Y."/>
            <person name="Salvetti E."/>
            <person name="Wrobel A."/>
            <person name="Rasinkangas P."/>
            <person name="Parkhill J."/>
            <person name="Rea M.C."/>
            <person name="O'Sullivan O."/>
            <person name="Ritari J."/>
            <person name="Douillard F.P."/>
            <person name="Paul Ross R."/>
            <person name="Yang R."/>
            <person name="Briner A.E."/>
            <person name="Felis G.E."/>
            <person name="de Vos W.M."/>
            <person name="Barrangou R."/>
            <person name="Klaenhammer T.R."/>
            <person name="Caufield P.W."/>
            <person name="Cui Y."/>
            <person name="Zhang H."/>
            <person name="O'Toole P.W."/>
        </authorList>
    </citation>
    <scope>NUCLEOTIDE SEQUENCE [LARGE SCALE GENOMIC DNA]</scope>
    <source>
        <strain evidence="3 4">DSM 18527</strain>
    </source>
</reference>
<dbReference type="Pfam" id="PF13411">
    <property type="entry name" value="MerR_1"/>
    <property type="match status" value="1"/>
</dbReference>
<organism evidence="3 4">
    <name type="scientific">Agrilactobacillus composti DSM 18527 = JCM 14202</name>
    <dbReference type="NCBI Taxonomy" id="1423734"/>
    <lineage>
        <taxon>Bacteria</taxon>
        <taxon>Bacillati</taxon>
        <taxon>Bacillota</taxon>
        <taxon>Bacilli</taxon>
        <taxon>Lactobacillales</taxon>
        <taxon>Lactobacillaceae</taxon>
        <taxon>Agrilactobacillus</taxon>
    </lineage>
</organism>
<protein>
    <submittedName>
        <fullName evidence="3">MerR family transcriptional regulator</fullName>
    </submittedName>
</protein>
<dbReference type="GO" id="GO:0003700">
    <property type="term" value="F:DNA-binding transcription factor activity"/>
    <property type="evidence" value="ECO:0007669"/>
    <property type="project" value="InterPro"/>
</dbReference>
<comment type="caution">
    <text evidence="3">The sequence shown here is derived from an EMBL/GenBank/DDBJ whole genome shotgun (WGS) entry which is preliminary data.</text>
</comment>
<sequence length="155" mass="17742">MKTYSISTVSKMYHLPASTLRYYEELGLLYNVGRDGIRRVYTDQHLSRLSAICCFKNAGMTLKELQLLLNYESENNDLSAVIELLQAHDVRLKEQLALLLDNENHIQRKLHFYQDIAAAEKAGKPAPEWADYKTKNFIPAHDYFGPAPQPVGVEE</sequence>
<evidence type="ECO:0000313" key="4">
    <source>
        <dbReference type="Proteomes" id="UP000051236"/>
    </source>
</evidence>
<dbReference type="OrthoDB" id="9811174at2"/>
<dbReference type="SUPFAM" id="SSF46955">
    <property type="entry name" value="Putative DNA-binding domain"/>
    <property type="match status" value="1"/>
</dbReference>
<dbReference type="STRING" id="1423734.FC83_GL003225"/>
<dbReference type="GO" id="GO:0003677">
    <property type="term" value="F:DNA binding"/>
    <property type="evidence" value="ECO:0007669"/>
    <property type="project" value="UniProtKB-KW"/>
</dbReference>
<dbReference type="PROSITE" id="PS50937">
    <property type="entry name" value="HTH_MERR_2"/>
    <property type="match status" value="1"/>
</dbReference>
<dbReference type="EMBL" id="AZGA01000057">
    <property type="protein sequence ID" value="KRM33144.1"/>
    <property type="molecule type" value="Genomic_DNA"/>
</dbReference>
<dbReference type="SMART" id="SM00422">
    <property type="entry name" value="HTH_MERR"/>
    <property type="match status" value="1"/>
</dbReference>
<dbReference type="InterPro" id="IPR000551">
    <property type="entry name" value="MerR-type_HTH_dom"/>
</dbReference>
<dbReference type="PANTHER" id="PTHR30204">
    <property type="entry name" value="REDOX-CYCLING DRUG-SENSING TRANSCRIPTIONAL ACTIVATOR SOXR"/>
    <property type="match status" value="1"/>
</dbReference>
<gene>
    <name evidence="3" type="ORF">FC83_GL003225</name>
</gene>
<evidence type="ECO:0000256" key="1">
    <source>
        <dbReference type="ARBA" id="ARBA00023125"/>
    </source>
</evidence>
<accession>X0PCY2</accession>
<dbReference type="InterPro" id="IPR009061">
    <property type="entry name" value="DNA-bd_dom_put_sf"/>
</dbReference>
<dbReference type="CDD" id="cd01109">
    <property type="entry name" value="HTH_YyaN"/>
    <property type="match status" value="1"/>
</dbReference>
<dbReference type="PANTHER" id="PTHR30204:SF82">
    <property type="entry name" value="TRANSCRIPTIONAL REGULATOR, MERR FAMILY"/>
    <property type="match status" value="1"/>
</dbReference>
<dbReference type="Proteomes" id="UP000051236">
    <property type="component" value="Unassembled WGS sequence"/>
</dbReference>
<evidence type="ECO:0000313" key="3">
    <source>
        <dbReference type="EMBL" id="KRM33144.1"/>
    </source>
</evidence>
<evidence type="ECO:0000259" key="2">
    <source>
        <dbReference type="PROSITE" id="PS50937"/>
    </source>
</evidence>
<dbReference type="RefSeq" id="WP_052004441.1">
    <property type="nucleotide sequence ID" value="NZ_AZGA01000057.1"/>
</dbReference>
<dbReference type="AlphaFoldDB" id="X0PCY2"/>
<keyword evidence="1" id="KW-0238">DNA-binding</keyword>
<name>X0PCY2_9LACO</name>
<keyword evidence="4" id="KW-1185">Reference proteome</keyword>
<feature type="domain" description="HTH merR-type" evidence="2">
    <location>
        <begin position="3"/>
        <end position="71"/>
    </location>
</feature>
<dbReference type="eggNOG" id="COG0789">
    <property type="taxonomic scope" value="Bacteria"/>
</dbReference>